<dbReference type="RefSeq" id="WP_075363045.1">
    <property type="nucleotide sequence ID" value="NZ_MLBF01000001.1"/>
</dbReference>
<dbReference type="STRING" id="1888891.DSOL_0213"/>
<name>A0A1Q8R331_9FIRM</name>
<organism evidence="1 2">
    <name type="scientific">Desulfosporosinus metallidurans</name>
    <dbReference type="NCBI Taxonomy" id="1888891"/>
    <lineage>
        <taxon>Bacteria</taxon>
        <taxon>Bacillati</taxon>
        <taxon>Bacillota</taxon>
        <taxon>Clostridia</taxon>
        <taxon>Eubacteriales</taxon>
        <taxon>Desulfitobacteriaceae</taxon>
        <taxon>Desulfosporosinus</taxon>
    </lineage>
</organism>
<dbReference type="OrthoDB" id="9811390at2"/>
<dbReference type="Proteomes" id="UP000186102">
    <property type="component" value="Unassembled WGS sequence"/>
</dbReference>
<evidence type="ECO:0000313" key="2">
    <source>
        <dbReference type="Proteomes" id="UP000186102"/>
    </source>
</evidence>
<proteinExistence type="predicted"/>
<dbReference type="Pfam" id="PF04025">
    <property type="entry name" value="RemA-like"/>
    <property type="match status" value="1"/>
</dbReference>
<evidence type="ECO:0000313" key="1">
    <source>
        <dbReference type="EMBL" id="OLN34035.1"/>
    </source>
</evidence>
<accession>A0A1Q8R331</accession>
<dbReference type="InterPro" id="IPR007169">
    <property type="entry name" value="RemA-like"/>
</dbReference>
<reference evidence="1 2" key="1">
    <citation type="submission" date="2016-09" db="EMBL/GenBank/DDBJ databases">
        <title>Complete genome of Desulfosporosinus sp. OL.</title>
        <authorList>
            <person name="Mardanov A."/>
            <person name="Beletsky A."/>
            <person name="Panova A."/>
            <person name="Karnachuk O."/>
            <person name="Ravin N."/>
        </authorList>
    </citation>
    <scope>NUCLEOTIDE SEQUENCE [LARGE SCALE GENOMIC DNA]</scope>
    <source>
        <strain evidence="1 2">OL</strain>
    </source>
</reference>
<sequence length="84" mass="9483">MYLHLGGDILVNKDRVVAIIDLETAKKGQINDKFLKKIKSDKTVSYISEKGKEKTLIITTEGHYLSPISSITLFKRSIFNIGEE</sequence>
<protein>
    <submittedName>
        <fullName evidence="1">OrfX</fullName>
    </submittedName>
</protein>
<keyword evidence="2" id="KW-1185">Reference proteome</keyword>
<dbReference type="NCBIfam" id="NF046065">
    <property type="entry name" value="MtxRegRemB"/>
    <property type="match status" value="1"/>
</dbReference>
<comment type="caution">
    <text evidence="1">The sequence shown here is derived from an EMBL/GenBank/DDBJ whole genome shotgun (WGS) entry which is preliminary data.</text>
</comment>
<dbReference type="EMBL" id="MLBF01000001">
    <property type="protein sequence ID" value="OLN34035.1"/>
    <property type="molecule type" value="Genomic_DNA"/>
</dbReference>
<gene>
    <name evidence="1" type="ORF">DSOL_0213</name>
</gene>
<dbReference type="AlphaFoldDB" id="A0A1Q8R331"/>